<dbReference type="SUPFAM" id="SSF103481">
    <property type="entry name" value="Multidrug resistance efflux transporter EmrE"/>
    <property type="match status" value="2"/>
</dbReference>
<organism evidence="8 9">
    <name type="scientific">Coptis chinensis</name>
    <dbReference type="NCBI Taxonomy" id="261450"/>
    <lineage>
        <taxon>Eukaryota</taxon>
        <taxon>Viridiplantae</taxon>
        <taxon>Streptophyta</taxon>
        <taxon>Embryophyta</taxon>
        <taxon>Tracheophyta</taxon>
        <taxon>Spermatophyta</taxon>
        <taxon>Magnoliopsida</taxon>
        <taxon>Ranunculales</taxon>
        <taxon>Ranunculaceae</taxon>
        <taxon>Coptidoideae</taxon>
        <taxon>Coptis</taxon>
    </lineage>
</organism>
<sequence length="503" mass="55146">MFFVMVVIDFALAIVNLLLKKVLDEGMDHLVLITYRTSSAAILLAPIAYFWERLVIISFEPCKTNDAYIAFRKSRPNLTAGILCHLFLSALIGATLTQYFFLLGIHYTSATFACAFINIIPVITFVIALPFGLETLDIKSKTGRAKMLGTMVCVGGAMLLTLYKGIPLTNMSHSKAAASSTFHMNASNSHEKSHRWTTGSIALIAGALVWSSWFLVQAKISKRFPCQYSSTAIMNFFGALQTSLLSLIVHRDISIWNLKGKSEILTVLYAGMVGSGLCFVGMSWCVKKKGPLFTAAFSPLIQIIVAMFDFTILHEQLHLGSVLGSIFVIIGLYILLWGKSREAKACVAKPLEATIEEGDEDQRRRGPALVDIGELSVPVRILGSLLKRKAGADDDRAAKVARLESFQRVDLNDVDLNSLEKEKDSAAVVAAPPAGRGKEKGSSKVCKGWGPVFVMVVIDVLYAFVQLLLKKVLDEGMDHLVLIAYRTSSAAILLAPIAYIWER</sequence>
<dbReference type="GO" id="GO:0016020">
    <property type="term" value="C:membrane"/>
    <property type="evidence" value="ECO:0007669"/>
    <property type="project" value="UniProtKB-SubCell"/>
</dbReference>
<evidence type="ECO:0000256" key="5">
    <source>
        <dbReference type="ARBA" id="ARBA00023136"/>
    </source>
</evidence>
<dbReference type="Pfam" id="PF00892">
    <property type="entry name" value="EamA"/>
    <property type="match status" value="2"/>
</dbReference>
<dbReference type="InterPro" id="IPR037185">
    <property type="entry name" value="EmrE-like"/>
</dbReference>
<evidence type="ECO:0000259" key="7">
    <source>
        <dbReference type="Pfam" id="PF00892"/>
    </source>
</evidence>
<feature type="transmembrane region" description="Helical" evidence="6">
    <location>
        <begin position="145"/>
        <end position="163"/>
    </location>
</feature>
<evidence type="ECO:0000313" key="9">
    <source>
        <dbReference type="Proteomes" id="UP000631114"/>
    </source>
</evidence>
<evidence type="ECO:0000313" key="8">
    <source>
        <dbReference type="EMBL" id="KAF9600880.1"/>
    </source>
</evidence>
<dbReference type="InterPro" id="IPR000620">
    <property type="entry name" value="EamA_dom"/>
</dbReference>
<feature type="domain" description="EamA" evidence="7">
    <location>
        <begin position="198"/>
        <end position="336"/>
    </location>
</feature>
<evidence type="ECO:0000256" key="6">
    <source>
        <dbReference type="SAM" id="Phobius"/>
    </source>
</evidence>
<comment type="similarity">
    <text evidence="2">Belongs to the drug/metabolite transporter (DMT) superfamily. Plant drug/metabolite exporter (P-DME) (TC 2.A.7.4) family.</text>
</comment>
<feature type="transmembrane region" description="Helical" evidence="6">
    <location>
        <begin position="292"/>
        <end position="313"/>
    </location>
</feature>
<protein>
    <recommendedName>
        <fullName evidence="7">EamA domain-containing protein</fullName>
    </recommendedName>
</protein>
<reference evidence="8 9" key="1">
    <citation type="submission" date="2020-10" db="EMBL/GenBank/DDBJ databases">
        <title>The Coptis chinensis genome and diversification of protoberbering-type alkaloids.</title>
        <authorList>
            <person name="Wang B."/>
            <person name="Shu S."/>
            <person name="Song C."/>
            <person name="Liu Y."/>
        </authorList>
    </citation>
    <scope>NUCLEOTIDE SEQUENCE [LARGE SCALE GENOMIC DNA]</scope>
    <source>
        <strain evidence="8">HL-2020</strain>
        <tissue evidence="8">Leaf</tissue>
    </source>
</reference>
<evidence type="ECO:0000256" key="1">
    <source>
        <dbReference type="ARBA" id="ARBA00004141"/>
    </source>
</evidence>
<keyword evidence="3 6" id="KW-0812">Transmembrane</keyword>
<feature type="transmembrane region" description="Helical" evidence="6">
    <location>
        <begin position="196"/>
        <end position="216"/>
    </location>
</feature>
<feature type="transmembrane region" description="Helical" evidence="6">
    <location>
        <begin position="30"/>
        <end position="51"/>
    </location>
</feature>
<feature type="transmembrane region" description="Helical" evidence="6">
    <location>
        <begin position="228"/>
        <end position="249"/>
    </location>
</feature>
<name>A0A835LMW8_9MAGN</name>
<proteinExistence type="inferred from homology"/>
<comment type="subcellular location">
    <subcellularLocation>
        <location evidence="1">Membrane</location>
        <topology evidence="1">Multi-pass membrane protein</topology>
    </subcellularLocation>
</comment>
<feature type="transmembrane region" description="Helical" evidence="6">
    <location>
        <begin position="448"/>
        <end position="469"/>
    </location>
</feature>
<keyword evidence="5 6" id="KW-0472">Membrane</keyword>
<dbReference type="GO" id="GO:0022857">
    <property type="term" value="F:transmembrane transporter activity"/>
    <property type="evidence" value="ECO:0007669"/>
    <property type="project" value="InterPro"/>
</dbReference>
<comment type="caution">
    <text evidence="8">The sequence shown here is derived from an EMBL/GenBank/DDBJ whole genome shotgun (WGS) entry which is preliminary data.</text>
</comment>
<dbReference type="InterPro" id="IPR030184">
    <property type="entry name" value="WAT1-related"/>
</dbReference>
<dbReference type="EMBL" id="JADFTS010000006">
    <property type="protein sequence ID" value="KAF9600880.1"/>
    <property type="molecule type" value="Genomic_DNA"/>
</dbReference>
<feature type="transmembrane region" description="Helical" evidence="6">
    <location>
        <begin position="78"/>
        <end position="101"/>
    </location>
</feature>
<keyword evidence="9" id="KW-1185">Reference proteome</keyword>
<accession>A0A835LMW8</accession>
<feature type="domain" description="EamA" evidence="7">
    <location>
        <begin position="5"/>
        <end position="161"/>
    </location>
</feature>
<dbReference type="PANTHER" id="PTHR31218">
    <property type="entry name" value="WAT1-RELATED PROTEIN"/>
    <property type="match status" value="1"/>
</dbReference>
<dbReference type="AlphaFoldDB" id="A0A835LMW8"/>
<feature type="transmembrane region" description="Helical" evidence="6">
    <location>
        <begin position="481"/>
        <end position="501"/>
    </location>
</feature>
<evidence type="ECO:0000256" key="4">
    <source>
        <dbReference type="ARBA" id="ARBA00022989"/>
    </source>
</evidence>
<feature type="transmembrane region" description="Helical" evidence="6">
    <location>
        <begin position="107"/>
        <end position="133"/>
    </location>
</feature>
<gene>
    <name evidence="8" type="ORF">IFM89_013787</name>
</gene>
<dbReference type="Proteomes" id="UP000631114">
    <property type="component" value="Unassembled WGS sequence"/>
</dbReference>
<evidence type="ECO:0000256" key="2">
    <source>
        <dbReference type="ARBA" id="ARBA00007635"/>
    </source>
</evidence>
<feature type="transmembrane region" description="Helical" evidence="6">
    <location>
        <begin position="319"/>
        <end position="336"/>
    </location>
</feature>
<evidence type="ECO:0000256" key="3">
    <source>
        <dbReference type="ARBA" id="ARBA00022692"/>
    </source>
</evidence>
<dbReference type="OrthoDB" id="1728340at2759"/>
<keyword evidence="4 6" id="KW-1133">Transmembrane helix</keyword>
<feature type="transmembrane region" description="Helical" evidence="6">
    <location>
        <begin position="264"/>
        <end position="285"/>
    </location>
</feature>